<dbReference type="InterPro" id="IPR036787">
    <property type="entry name" value="T_IF-3_N_sf"/>
</dbReference>
<dbReference type="PATRIC" id="fig|1619090.3.peg.135"/>
<comment type="subunit">
    <text evidence="5">Monomer.</text>
</comment>
<feature type="domain" description="Translation initiation factor 3 N-terminal" evidence="8">
    <location>
        <begin position="24"/>
        <end position="91"/>
    </location>
</feature>
<comment type="caution">
    <text evidence="9">The sequence shown here is derived from an EMBL/GenBank/DDBJ whole genome shotgun (WGS) entry which is preliminary data.</text>
</comment>
<dbReference type="InterPro" id="IPR019815">
    <property type="entry name" value="Translation_initiation_fac_3_C"/>
</dbReference>
<dbReference type="EMBL" id="LBRE01000004">
    <property type="protein sequence ID" value="KKP92839.1"/>
    <property type="molecule type" value="Genomic_DNA"/>
</dbReference>
<feature type="domain" description="Translation initiation factor 3 C-terminal" evidence="7">
    <location>
        <begin position="101"/>
        <end position="179"/>
    </location>
</feature>
<dbReference type="SUPFAM" id="SSF55200">
    <property type="entry name" value="Translation initiation factor IF3, C-terminal domain"/>
    <property type="match status" value="1"/>
</dbReference>
<dbReference type="PANTHER" id="PTHR10938">
    <property type="entry name" value="TRANSLATION INITIATION FACTOR IF-3"/>
    <property type="match status" value="1"/>
</dbReference>
<sequence length="198" mass="22368">MGYSENNSYNKGQFVKKDLGPRKNEWIRVTEVQLIGAEGENLGVVETPKALILAQEAGLDLVEVGATAKPPVCKIMDFSKFVYQQNKKKKATLVSSKMKEQKEFRFTPVMDVGDTSHRIKRAQEFLSKGHPVKLTMVKKGRQSKEIAQLVFAEILTNFADYSSIEAEPKMENNRISITFRQNGKTKNKQNSEEENPAI</sequence>
<evidence type="ECO:0000313" key="9">
    <source>
        <dbReference type="EMBL" id="KKP92839.1"/>
    </source>
</evidence>
<name>A0A0G0DEY2_9BACT</name>
<dbReference type="Pfam" id="PF05198">
    <property type="entry name" value="IF3_N"/>
    <property type="match status" value="1"/>
</dbReference>
<comment type="similarity">
    <text evidence="1 5">Belongs to the IF-3 family.</text>
</comment>
<dbReference type="Proteomes" id="UP000034140">
    <property type="component" value="Unassembled WGS sequence"/>
</dbReference>
<dbReference type="Gene3D" id="3.30.110.10">
    <property type="entry name" value="Translation initiation factor 3 (IF-3), C-terminal domain"/>
    <property type="match status" value="1"/>
</dbReference>
<evidence type="ECO:0000256" key="4">
    <source>
        <dbReference type="NCBIfam" id="TIGR00168"/>
    </source>
</evidence>
<comment type="subcellular location">
    <subcellularLocation>
        <location evidence="5">Cytoplasm</location>
    </subcellularLocation>
</comment>
<dbReference type="GO" id="GO:0032790">
    <property type="term" value="P:ribosome disassembly"/>
    <property type="evidence" value="ECO:0007669"/>
    <property type="project" value="TreeGrafter"/>
</dbReference>
<evidence type="ECO:0000259" key="7">
    <source>
        <dbReference type="Pfam" id="PF00707"/>
    </source>
</evidence>
<dbReference type="Gene3D" id="3.10.20.80">
    <property type="entry name" value="Translation initiation factor 3 (IF-3), N-terminal domain"/>
    <property type="match status" value="1"/>
</dbReference>
<evidence type="ECO:0000256" key="6">
    <source>
        <dbReference type="SAM" id="MobiDB-lite"/>
    </source>
</evidence>
<dbReference type="InterPro" id="IPR036788">
    <property type="entry name" value="T_IF-3_C_sf"/>
</dbReference>
<evidence type="ECO:0000256" key="1">
    <source>
        <dbReference type="ARBA" id="ARBA00005439"/>
    </source>
</evidence>
<dbReference type="SUPFAM" id="SSF54364">
    <property type="entry name" value="Translation initiation factor IF3, N-terminal domain"/>
    <property type="match status" value="1"/>
</dbReference>
<dbReference type="GO" id="GO:0003743">
    <property type="term" value="F:translation initiation factor activity"/>
    <property type="evidence" value="ECO:0007669"/>
    <property type="project" value="UniProtKB-UniRule"/>
</dbReference>
<evidence type="ECO:0000256" key="2">
    <source>
        <dbReference type="ARBA" id="ARBA00022540"/>
    </source>
</evidence>
<dbReference type="Pfam" id="PF00707">
    <property type="entry name" value="IF3_C"/>
    <property type="match status" value="1"/>
</dbReference>
<dbReference type="InterPro" id="IPR001288">
    <property type="entry name" value="Translation_initiation_fac_3"/>
</dbReference>
<dbReference type="FunFam" id="3.10.20.80:FF:000001">
    <property type="entry name" value="Translation initiation factor IF-3"/>
    <property type="match status" value="1"/>
</dbReference>
<evidence type="ECO:0000256" key="5">
    <source>
        <dbReference type="RuleBase" id="RU000646"/>
    </source>
</evidence>
<feature type="region of interest" description="Disordered" evidence="6">
    <location>
        <begin position="179"/>
        <end position="198"/>
    </location>
</feature>
<dbReference type="GO" id="GO:0043022">
    <property type="term" value="F:ribosome binding"/>
    <property type="evidence" value="ECO:0007669"/>
    <property type="project" value="TreeGrafter"/>
</dbReference>
<dbReference type="GO" id="GO:0005737">
    <property type="term" value="C:cytoplasm"/>
    <property type="evidence" value="ECO:0007669"/>
    <property type="project" value="UniProtKB-SubCell"/>
</dbReference>
<comment type="function">
    <text evidence="5">IF-3 binds to the 30S ribosomal subunit and shifts the equilibrium between 70S ribosomes and their 50S and 30S subunits in favor of the free subunits, thus enhancing the availability of 30S subunits on which protein synthesis initiation begins.</text>
</comment>
<reference evidence="9 10" key="1">
    <citation type="journal article" date="2015" name="Nature">
        <title>rRNA introns, odd ribosomes, and small enigmatic genomes across a large radiation of phyla.</title>
        <authorList>
            <person name="Brown C.T."/>
            <person name="Hug L.A."/>
            <person name="Thomas B.C."/>
            <person name="Sharon I."/>
            <person name="Castelle C.J."/>
            <person name="Singh A."/>
            <person name="Wilkins M.J."/>
            <person name="Williams K.H."/>
            <person name="Banfield J.F."/>
        </authorList>
    </citation>
    <scope>NUCLEOTIDE SEQUENCE [LARGE SCALE GENOMIC DNA]</scope>
</reference>
<accession>A0A0G0DEY2</accession>
<dbReference type="AlphaFoldDB" id="A0A0G0DEY2"/>
<dbReference type="PANTHER" id="PTHR10938:SF0">
    <property type="entry name" value="TRANSLATION INITIATION FACTOR IF-3, MITOCHONDRIAL"/>
    <property type="match status" value="1"/>
</dbReference>
<evidence type="ECO:0000259" key="8">
    <source>
        <dbReference type="Pfam" id="PF05198"/>
    </source>
</evidence>
<keyword evidence="3 5" id="KW-0648">Protein biosynthesis</keyword>
<evidence type="ECO:0000313" key="10">
    <source>
        <dbReference type="Proteomes" id="UP000034140"/>
    </source>
</evidence>
<dbReference type="PROSITE" id="PS00938">
    <property type="entry name" value="IF3"/>
    <property type="match status" value="1"/>
</dbReference>
<evidence type="ECO:0000256" key="3">
    <source>
        <dbReference type="ARBA" id="ARBA00022917"/>
    </source>
</evidence>
<dbReference type="InterPro" id="IPR019814">
    <property type="entry name" value="Translation_initiation_fac_3_N"/>
</dbReference>
<gene>
    <name evidence="9" type="ORF">UR96_C0004G0006</name>
</gene>
<protein>
    <recommendedName>
        <fullName evidence="4 5">Translation initiation factor IF-3</fullName>
    </recommendedName>
</protein>
<dbReference type="InterPro" id="IPR019813">
    <property type="entry name" value="Translation_initiation_fac3_CS"/>
</dbReference>
<proteinExistence type="inferred from homology"/>
<dbReference type="NCBIfam" id="TIGR00168">
    <property type="entry name" value="infC"/>
    <property type="match status" value="1"/>
</dbReference>
<organism evidence="9 10">
    <name type="scientific">candidate division WS6 bacterium GW2011_GWC1_36_11</name>
    <dbReference type="NCBI Taxonomy" id="1619090"/>
    <lineage>
        <taxon>Bacteria</taxon>
        <taxon>Candidatus Dojkabacteria</taxon>
    </lineage>
</organism>
<keyword evidence="2 5" id="KW-0396">Initiation factor</keyword>